<protein>
    <submittedName>
        <fullName evidence="2">Uncharacterized protein</fullName>
    </submittedName>
</protein>
<dbReference type="Proteomes" id="UP000095283">
    <property type="component" value="Unplaced"/>
</dbReference>
<reference evidence="2" key="1">
    <citation type="submission" date="2016-11" db="UniProtKB">
        <authorList>
            <consortium name="WormBaseParasite"/>
        </authorList>
    </citation>
    <scope>IDENTIFICATION</scope>
</reference>
<evidence type="ECO:0000313" key="2">
    <source>
        <dbReference type="WBParaSite" id="Hba_01881"/>
    </source>
</evidence>
<accession>A0A1I7WB04</accession>
<organism evidence="1 2">
    <name type="scientific">Heterorhabditis bacteriophora</name>
    <name type="common">Entomopathogenic nematode worm</name>
    <dbReference type="NCBI Taxonomy" id="37862"/>
    <lineage>
        <taxon>Eukaryota</taxon>
        <taxon>Metazoa</taxon>
        <taxon>Ecdysozoa</taxon>
        <taxon>Nematoda</taxon>
        <taxon>Chromadorea</taxon>
        <taxon>Rhabditida</taxon>
        <taxon>Rhabditina</taxon>
        <taxon>Rhabditomorpha</taxon>
        <taxon>Strongyloidea</taxon>
        <taxon>Heterorhabditidae</taxon>
        <taxon>Heterorhabditis</taxon>
    </lineage>
</organism>
<proteinExistence type="predicted"/>
<keyword evidence="1" id="KW-1185">Reference proteome</keyword>
<sequence length="29" mass="3397">MVLSKTILISNLYVLMFIIYNSKEPNHSQ</sequence>
<dbReference type="WBParaSite" id="Hba_01881">
    <property type="protein sequence ID" value="Hba_01881"/>
    <property type="gene ID" value="Hba_01881"/>
</dbReference>
<name>A0A1I7WB04_HETBA</name>
<dbReference type="AlphaFoldDB" id="A0A1I7WB04"/>
<evidence type="ECO:0000313" key="1">
    <source>
        <dbReference type="Proteomes" id="UP000095283"/>
    </source>
</evidence>